<dbReference type="EMBL" id="CP011269">
    <property type="protein sequence ID" value="ALI27852.1"/>
    <property type="molecule type" value="Genomic_DNA"/>
</dbReference>
<feature type="domain" description="DUF732" evidence="2">
    <location>
        <begin position="44"/>
        <end position="114"/>
    </location>
</feature>
<name>A0A0N9YII1_MYCFO</name>
<dbReference type="Proteomes" id="UP000057134">
    <property type="component" value="Chromosome"/>
</dbReference>
<feature type="signal peptide" evidence="1">
    <location>
        <begin position="1"/>
        <end position="32"/>
    </location>
</feature>
<keyword evidence="4" id="KW-1185">Reference proteome</keyword>
<dbReference type="InterPro" id="IPR007969">
    <property type="entry name" value="DUF732"/>
</dbReference>
<dbReference type="Pfam" id="PF05305">
    <property type="entry name" value="DUF732"/>
    <property type="match status" value="1"/>
</dbReference>
<dbReference type="AlphaFoldDB" id="A0A0N9YII1"/>
<dbReference type="InterPro" id="IPR006311">
    <property type="entry name" value="TAT_signal"/>
</dbReference>
<proteinExistence type="predicted"/>
<sequence length="142" mass="14374">MIAEELNMAARSFLAAVGAVTAALALAVPAQADPVPVPTDPTTDSSFLNALNNAGVGYGDPTTAVQMGQDVCPMLVEPGKDFASVASQMRGDGGMSPQMASFFTGIAIQMYCPQMMSSIGDGSILNNLGALNGLAGMAGFPQ</sequence>
<organism evidence="3 4">
    <name type="scientific">Mycolicibacterium fortuitum</name>
    <name type="common">Mycobacterium fortuitum</name>
    <dbReference type="NCBI Taxonomy" id="1766"/>
    <lineage>
        <taxon>Bacteria</taxon>
        <taxon>Bacillati</taxon>
        <taxon>Actinomycetota</taxon>
        <taxon>Actinomycetes</taxon>
        <taxon>Mycobacteriales</taxon>
        <taxon>Mycobacteriaceae</taxon>
        <taxon>Mycolicibacterium</taxon>
    </lineage>
</organism>
<dbReference type="KEGG" id="mft:XA26_40420"/>
<dbReference type="PROSITE" id="PS51318">
    <property type="entry name" value="TAT"/>
    <property type="match status" value="1"/>
</dbReference>
<dbReference type="PATRIC" id="fig|1766.6.peg.4017"/>
<protein>
    <submittedName>
        <fullName evidence="3">LprJ</fullName>
    </submittedName>
</protein>
<evidence type="ECO:0000313" key="3">
    <source>
        <dbReference type="EMBL" id="ALI27852.1"/>
    </source>
</evidence>
<keyword evidence="1" id="KW-0732">Signal</keyword>
<accession>A0A0N9YII1</accession>
<evidence type="ECO:0000256" key="1">
    <source>
        <dbReference type="SAM" id="SignalP"/>
    </source>
</evidence>
<feature type="chain" id="PRO_5006041650" evidence="1">
    <location>
        <begin position="33"/>
        <end position="142"/>
    </location>
</feature>
<gene>
    <name evidence="3" type="primary">lprJ</name>
    <name evidence="3" type="ORF">XA26_40420</name>
</gene>
<dbReference type="STRING" id="1766.XA26_40420"/>
<evidence type="ECO:0000313" key="4">
    <source>
        <dbReference type="Proteomes" id="UP000057134"/>
    </source>
</evidence>
<reference evidence="3 4" key="1">
    <citation type="journal article" date="2015" name="MBio">
        <title>Enzymatic Degradation of Phenazines Can Generate Energy and Protect Sensitive Organisms from Toxicity.</title>
        <authorList>
            <person name="Costa K.C."/>
            <person name="Bergkessel M."/>
            <person name="Saunders S."/>
            <person name="Korlach J."/>
            <person name="Newman D.K."/>
        </authorList>
    </citation>
    <scope>NUCLEOTIDE SEQUENCE [LARGE SCALE GENOMIC DNA]</scope>
    <source>
        <strain evidence="3 4">CT6</strain>
    </source>
</reference>
<evidence type="ECO:0000259" key="2">
    <source>
        <dbReference type="Pfam" id="PF05305"/>
    </source>
</evidence>